<evidence type="ECO:0000256" key="1">
    <source>
        <dbReference type="ARBA" id="ARBA00004141"/>
    </source>
</evidence>
<evidence type="ECO:0000259" key="8">
    <source>
        <dbReference type="Pfam" id="PF20684"/>
    </source>
</evidence>
<evidence type="ECO:0000256" key="7">
    <source>
        <dbReference type="SAM" id="Phobius"/>
    </source>
</evidence>
<keyword evidence="10" id="KW-1185">Reference proteome</keyword>
<dbReference type="PANTHER" id="PTHR33048:SF47">
    <property type="entry name" value="INTEGRAL MEMBRANE PROTEIN-RELATED"/>
    <property type="match status" value="1"/>
</dbReference>
<accession>A0A8H3J788</accession>
<feature type="transmembrane region" description="Helical" evidence="7">
    <location>
        <begin position="214"/>
        <end position="232"/>
    </location>
</feature>
<feature type="transmembrane region" description="Helical" evidence="7">
    <location>
        <begin position="138"/>
        <end position="165"/>
    </location>
</feature>
<evidence type="ECO:0000256" key="6">
    <source>
        <dbReference type="SAM" id="MobiDB-lite"/>
    </source>
</evidence>
<comment type="subcellular location">
    <subcellularLocation>
        <location evidence="1">Membrane</location>
        <topology evidence="1">Multi-pass membrane protein</topology>
    </subcellularLocation>
</comment>
<comment type="caution">
    <text evidence="9">The sequence shown here is derived from an EMBL/GenBank/DDBJ whole genome shotgun (WGS) entry which is preliminary data.</text>
</comment>
<evidence type="ECO:0000256" key="5">
    <source>
        <dbReference type="ARBA" id="ARBA00038359"/>
    </source>
</evidence>
<dbReference type="Pfam" id="PF20684">
    <property type="entry name" value="Fung_rhodopsin"/>
    <property type="match status" value="1"/>
</dbReference>
<feature type="transmembrane region" description="Helical" evidence="7">
    <location>
        <begin position="51"/>
        <end position="69"/>
    </location>
</feature>
<comment type="similarity">
    <text evidence="5">Belongs to the SAT4 family.</text>
</comment>
<organism evidence="9 10">
    <name type="scientific">Imshaugia aleurites</name>
    <dbReference type="NCBI Taxonomy" id="172621"/>
    <lineage>
        <taxon>Eukaryota</taxon>
        <taxon>Fungi</taxon>
        <taxon>Dikarya</taxon>
        <taxon>Ascomycota</taxon>
        <taxon>Pezizomycotina</taxon>
        <taxon>Lecanoromycetes</taxon>
        <taxon>OSLEUM clade</taxon>
        <taxon>Lecanoromycetidae</taxon>
        <taxon>Lecanorales</taxon>
        <taxon>Lecanorineae</taxon>
        <taxon>Parmeliaceae</taxon>
        <taxon>Imshaugia</taxon>
    </lineage>
</organism>
<dbReference type="AlphaFoldDB" id="A0A8H3J788"/>
<dbReference type="OrthoDB" id="5417844at2759"/>
<gene>
    <name evidence="9" type="ORF">IMSHALPRED_003206</name>
</gene>
<feature type="compositionally biased region" description="Polar residues" evidence="6">
    <location>
        <begin position="368"/>
        <end position="377"/>
    </location>
</feature>
<keyword evidence="4 7" id="KW-0472">Membrane</keyword>
<keyword evidence="2 7" id="KW-0812">Transmembrane</keyword>
<reference evidence="9" key="1">
    <citation type="submission" date="2021-03" db="EMBL/GenBank/DDBJ databases">
        <authorList>
            <person name="Tagirdzhanova G."/>
        </authorList>
    </citation>
    <scope>NUCLEOTIDE SEQUENCE</scope>
</reference>
<feature type="transmembrane region" description="Helical" evidence="7">
    <location>
        <begin position="104"/>
        <end position="126"/>
    </location>
</feature>
<evidence type="ECO:0000256" key="2">
    <source>
        <dbReference type="ARBA" id="ARBA00022692"/>
    </source>
</evidence>
<dbReference type="InterPro" id="IPR052337">
    <property type="entry name" value="SAT4-like"/>
</dbReference>
<feature type="transmembrane region" description="Helical" evidence="7">
    <location>
        <begin position="23"/>
        <end position="44"/>
    </location>
</feature>
<dbReference type="Proteomes" id="UP000664534">
    <property type="component" value="Unassembled WGS sequence"/>
</dbReference>
<dbReference type="PANTHER" id="PTHR33048">
    <property type="entry name" value="PTH11-LIKE INTEGRAL MEMBRANE PROTEIN (AFU_ORTHOLOGUE AFUA_5G11245)"/>
    <property type="match status" value="1"/>
</dbReference>
<evidence type="ECO:0000313" key="10">
    <source>
        <dbReference type="Proteomes" id="UP000664534"/>
    </source>
</evidence>
<keyword evidence="3 7" id="KW-1133">Transmembrane helix</keyword>
<evidence type="ECO:0000256" key="3">
    <source>
        <dbReference type="ARBA" id="ARBA00022989"/>
    </source>
</evidence>
<dbReference type="GO" id="GO:0016020">
    <property type="term" value="C:membrane"/>
    <property type="evidence" value="ECO:0007669"/>
    <property type="project" value="UniProtKB-SubCell"/>
</dbReference>
<evidence type="ECO:0000256" key="4">
    <source>
        <dbReference type="ARBA" id="ARBA00023136"/>
    </source>
</evidence>
<feature type="region of interest" description="Disordered" evidence="6">
    <location>
        <begin position="317"/>
        <end position="377"/>
    </location>
</feature>
<protein>
    <recommendedName>
        <fullName evidence="8">Rhodopsin domain-containing protein</fullName>
    </recommendedName>
</protein>
<feature type="transmembrane region" description="Helical" evidence="7">
    <location>
        <begin position="185"/>
        <end position="207"/>
    </location>
</feature>
<dbReference type="EMBL" id="CAJPDT010000169">
    <property type="protein sequence ID" value="CAF9942111.1"/>
    <property type="molecule type" value="Genomic_DNA"/>
</dbReference>
<proteinExistence type="inferred from homology"/>
<sequence length="377" mass="41663">MSFELPSNRLSQADLNASNKDSIYAAVAVGFTLATGGVILRVLARRKSEATFGWDDYTIGFALVFSYALDVDTLLSALKYGLGQHLEAVLPAIVLFQKLSLLNIALWLATAAATKASLLLLYYRLFSPNKRFRLAVRIAAAVVFCQWFSLTAATIFQCVPVAAFWNHYIQGAKCINLPRFTVVSGVLNLLTDVMILCLPIPMVWGLNTTKTQKVTLTGIFLLGIFVCIISIVRISKIAAVNYDDPTWRLVDVYVWTALENSVGILSACLPTMRPLVGRFVSGGAKSGSSNKKDGRSSPQHMAKGQFNRLFEESELNVEPRRHPELEEGAWTSPDLATSNELFSMDRAPTRPQHSTNSTNRRGDLEYPANSTRRANYE</sequence>
<dbReference type="InterPro" id="IPR049326">
    <property type="entry name" value="Rhodopsin_dom_fungi"/>
</dbReference>
<evidence type="ECO:0000313" key="9">
    <source>
        <dbReference type="EMBL" id="CAF9942111.1"/>
    </source>
</evidence>
<name>A0A8H3J788_9LECA</name>
<feature type="domain" description="Rhodopsin" evidence="8">
    <location>
        <begin position="40"/>
        <end position="277"/>
    </location>
</feature>